<dbReference type="PRINTS" id="PR01045">
    <property type="entry name" value="TRNASYNTHGB"/>
</dbReference>
<comment type="caution">
    <text evidence="14">The sequence shown here is derived from an EMBL/GenBank/DDBJ whole genome shotgun (WGS) entry which is preliminary data.</text>
</comment>
<feature type="compositionally biased region" description="Gly residues" evidence="12">
    <location>
        <begin position="705"/>
        <end position="716"/>
    </location>
</feature>
<protein>
    <recommendedName>
        <fullName evidence="11">Glycine--tRNA ligase beta subunit</fullName>
        <ecNumber evidence="11">6.1.1.14</ecNumber>
    </recommendedName>
    <alternativeName>
        <fullName evidence="11">Glycyl-tRNA synthetase beta subunit</fullName>
        <shortName evidence="11">GlyRS</shortName>
    </alternativeName>
</protein>
<dbReference type="InterPro" id="IPR006194">
    <property type="entry name" value="Gly-tRNA-synth_heterodimer"/>
</dbReference>
<evidence type="ECO:0000256" key="4">
    <source>
        <dbReference type="ARBA" id="ARBA00022490"/>
    </source>
</evidence>
<feature type="compositionally biased region" description="Gly residues" evidence="12">
    <location>
        <begin position="443"/>
        <end position="455"/>
    </location>
</feature>
<keyword evidence="5 11" id="KW-0436">Ligase</keyword>
<dbReference type="NCBIfam" id="TIGR00211">
    <property type="entry name" value="glyS"/>
    <property type="match status" value="1"/>
</dbReference>
<keyword evidence="8 11" id="KW-0648">Protein biosynthesis</keyword>
<sequence length="886" mass="95846">MPDLLLELRSEEIPARMQRKAAGDLKKMVTDALIDAGLTYEGAAEHWTPRRLTLDIRGLTARSADVREERKGPRTDAPEKAIAGFLRGAGLDSIDQAEVRSDPKKGDFYVATIEKPGRPADAIIAEAMPGIIRSFPWSKSMRWGPASGPKGSDYNGVEGRGGEAMRWVRPLQSILCTFGPETEDPVIVQFDVGGIRAGNTTVGHRFHAGGEIAVRRFDDYVNKLEKANVVLSAARRKDMILHDAKDMAFASGLELVEDEALLEEVAGLVEWPVVLLGEFEEEYLEIPDEVIRLTIKTNQKCFVTRQRISSPLEGEGGSHGEPGEGGSLSNKFILVSNIDAKDGGAEIARGNGKVVRARLADALYFWRTDQQDLPDIDDLKASADDLGLDLFKPLDQRMARLDHLNVTFHAKLGTQGERVRRIAALAEELAGVLDTQGFHLPLDGGGRTEGAGGGETVEAATPPTPDVPSDPPHRGEGGRLAQLARRAALLAKADLTTEVVQEFPEVQGAMGKTYALLQGEDSSVATAIEDHYRPQGPSDAVPTDPVAIAVALADKLDTLTGFWAIDEKPTGSKDPYALRRAALGVIRIVAENGIRLGLIRGLIGPTIRYAVFFQKRESEDFLQHAELLARVGLISADYRAEIEDRLVGESGREALLEKAPDWSWELTLSLLAFFHDRLKVYLRDQGARHDLIDAVLASGTHLPLDGGGRTEGAGGGEKVEAATPPTPDVPSHPPHQGEGGHTDHAANDDLLLIIRRVQALGAFLDTKEGQNLLAGTKRATNILAKEEQQGLSFDQPVDPSLFEQDGERALFEALEAQENAAAEATEAEDYERALAALSKLRGPIDAFFDAVMVNAEIASVRGNRLALLNRIRNATGQVADFSKIGG</sequence>
<feature type="region of interest" description="Disordered" evidence="12">
    <location>
        <begin position="443"/>
        <end position="477"/>
    </location>
</feature>
<dbReference type="AlphaFoldDB" id="A0A231UUE7"/>
<dbReference type="InterPro" id="IPR008909">
    <property type="entry name" value="DALR_anticod-bd"/>
</dbReference>
<keyword evidence="4 11" id="KW-0963">Cytoplasm</keyword>
<dbReference type="Proteomes" id="UP000215405">
    <property type="component" value="Unassembled WGS sequence"/>
</dbReference>
<gene>
    <name evidence="11" type="primary">glyS</name>
    <name evidence="14" type="ORF">B7H23_15635</name>
</gene>
<evidence type="ECO:0000256" key="8">
    <source>
        <dbReference type="ARBA" id="ARBA00022917"/>
    </source>
</evidence>
<comment type="subcellular location">
    <subcellularLocation>
        <location evidence="1 11">Cytoplasm</location>
    </subcellularLocation>
</comment>
<evidence type="ECO:0000313" key="14">
    <source>
        <dbReference type="EMBL" id="OXS99562.1"/>
    </source>
</evidence>
<evidence type="ECO:0000256" key="6">
    <source>
        <dbReference type="ARBA" id="ARBA00022741"/>
    </source>
</evidence>
<dbReference type="GO" id="GO:0006420">
    <property type="term" value="P:arginyl-tRNA aminoacylation"/>
    <property type="evidence" value="ECO:0007669"/>
    <property type="project" value="InterPro"/>
</dbReference>
<comment type="similarity">
    <text evidence="2 11">Belongs to the class-II aminoacyl-tRNA synthetase family.</text>
</comment>
<dbReference type="PANTHER" id="PTHR30075">
    <property type="entry name" value="GLYCYL-TRNA SYNTHETASE"/>
    <property type="match status" value="1"/>
</dbReference>
<dbReference type="PANTHER" id="PTHR30075:SF2">
    <property type="entry name" value="GLYCINE--TRNA LIGASE, CHLOROPLASTIC_MITOCHONDRIAL 2"/>
    <property type="match status" value="1"/>
</dbReference>
<evidence type="ECO:0000256" key="11">
    <source>
        <dbReference type="HAMAP-Rule" id="MF_00255"/>
    </source>
</evidence>
<dbReference type="SUPFAM" id="SSF109604">
    <property type="entry name" value="HD-domain/PDEase-like"/>
    <property type="match status" value="1"/>
</dbReference>
<dbReference type="Pfam" id="PF05746">
    <property type="entry name" value="DALR_1"/>
    <property type="match status" value="1"/>
</dbReference>
<dbReference type="EMBL" id="NBYO01000003">
    <property type="protein sequence ID" value="OXS99562.1"/>
    <property type="molecule type" value="Genomic_DNA"/>
</dbReference>
<organism evidence="14 15">
    <name type="scientific">Notoacmeibacter marinus</name>
    <dbReference type="NCBI Taxonomy" id="1876515"/>
    <lineage>
        <taxon>Bacteria</taxon>
        <taxon>Pseudomonadati</taxon>
        <taxon>Pseudomonadota</taxon>
        <taxon>Alphaproteobacteria</taxon>
        <taxon>Hyphomicrobiales</taxon>
        <taxon>Notoacmeibacteraceae</taxon>
        <taxon>Notoacmeibacter</taxon>
    </lineage>
</organism>
<dbReference type="GO" id="GO:0004820">
    <property type="term" value="F:glycine-tRNA ligase activity"/>
    <property type="evidence" value="ECO:0007669"/>
    <property type="project" value="UniProtKB-UniRule"/>
</dbReference>
<evidence type="ECO:0000256" key="3">
    <source>
        <dbReference type="ARBA" id="ARBA00011209"/>
    </source>
</evidence>
<evidence type="ECO:0000256" key="9">
    <source>
        <dbReference type="ARBA" id="ARBA00023146"/>
    </source>
</evidence>
<dbReference type="GO" id="GO:0006426">
    <property type="term" value="P:glycyl-tRNA aminoacylation"/>
    <property type="evidence" value="ECO:0007669"/>
    <property type="project" value="UniProtKB-UniRule"/>
</dbReference>
<feature type="domain" description="DALR anticodon binding" evidence="13">
    <location>
        <begin position="776"/>
        <end position="873"/>
    </location>
</feature>
<dbReference type="Pfam" id="PF02092">
    <property type="entry name" value="tRNA_synt_2f"/>
    <property type="match status" value="1"/>
</dbReference>
<reference evidence="15" key="1">
    <citation type="journal article" date="2017" name="Int. J. Syst. Evol. Microbiol.">
        <title>Notoacmeibacter marinus gen. nov., sp. nov., isolated from the gut of a limpet and proposal of Notoacmeibacteraceae fam. nov. in the order Rhizobiales of the class Alphaproteobacteria.</title>
        <authorList>
            <person name="Huang Z."/>
            <person name="Guo F."/>
            <person name="Lai Q."/>
        </authorList>
    </citation>
    <scope>NUCLEOTIDE SEQUENCE [LARGE SCALE GENOMIC DNA]</scope>
    <source>
        <strain evidence="15">XMTR2A4</strain>
    </source>
</reference>
<name>A0A231UUE7_9HYPH</name>
<evidence type="ECO:0000256" key="2">
    <source>
        <dbReference type="ARBA" id="ARBA00008226"/>
    </source>
</evidence>
<evidence type="ECO:0000256" key="7">
    <source>
        <dbReference type="ARBA" id="ARBA00022840"/>
    </source>
</evidence>
<feature type="compositionally biased region" description="Pro residues" evidence="12">
    <location>
        <begin position="724"/>
        <end position="733"/>
    </location>
</feature>
<evidence type="ECO:0000256" key="12">
    <source>
        <dbReference type="SAM" id="MobiDB-lite"/>
    </source>
</evidence>
<dbReference type="HAMAP" id="MF_00255">
    <property type="entry name" value="Gly_tRNA_synth_beta"/>
    <property type="match status" value="1"/>
</dbReference>
<accession>A0A231UUE7</accession>
<keyword evidence="9 11" id="KW-0030">Aminoacyl-tRNA synthetase</keyword>
<comment type="subunit">
    <text evidence="3 11">Tetramer of two alpha and two beta subunits.</text>
</comment>
<dbReference type="GO" id="GO:0004814">
    <property type="term" value="F:arginine-tRNA ligase activity"/>
    <property type="evidence" value="ECO:0007669"/>
    <property type="project" value="InterPro"/>
</dbReference>
<dbReference type="EC" id="6.1.1.14" evidence="11"/>
<comment type="catalytic activity">
    <reaction evidence="10 11">
        <text>tRNA(Gly) + glycine + ATP = glycyl-tRNA(Gly) + AMP + diphosphate</text>
        <dbReference type="Rhea" id="RHEA:16013"/>
        <dbReference type="Rhea" id="RHEA-COMP:9664"/>
        <dbReference type="Rhea" id="RHEA-COMP:9683"/>
        <dbReference type="ChEBI" id="CHEBI:30616"/>
        <dbReference type="ChEBI" id="CHEBI:33019"/>
        <dbReference type="ChEBI" id="CHEBI:57305"/>
        <dbReference type="ChEBI" id="CHEBI:78442"/>
        <dbReference type="ChEBI" id="CHEBI:78522"/>
        <dbReference type="ChEBI" id="CHEBI:456215"/>
        <dbReference type="EC" id="6.1.1.14"/>
    </reaction>
</comment>
<dbReference type="PROSITE" id="PS50861">
    <property type="entry name" value="AA_TRNA_LIGASE_II_GLYAB"/>
    <property type="match status" value="1"/>
</dbReference>
<evidence type="ECO:0000256" key="10">
    <source>
        <dbReference type="ARBA" id="ARBA00047937"/>
    </source>
</evidence>
<evidence type="ECO:0000256" key="5">
    <source>
        <dbReference type="ARBA" id="ARBA00022598"/>
    </source>
</evidence>
<keyword evidence="15" id="KW-1185">Reference proteome</keyword>
<dbReference type="GO" id="GO:0005829">
    <property type="term" value="C:cytosol"/>
    <property type="evidence" value="ECO:0007669"/>
    <property type="project" value="TreeGrafter"/>
</dbReference>
<keyword evidence="6 11" id="KW-0547">Nucleotide-binding</keyword>
<dbReference type="GO" id="GO:0005524">
    <property type="term" value="F:ATP binding"/>
    <property type="evidence" value="ECO:0007669"/>
    <property type="project" value="UniProtKB-UniRule"/>
</dbReference>
<dbReference type="RefSeq" id="WP_094078456.1">
    <property type="nucleotide sequence ID" value="NZ_NBYO01000003.1"/>
</dbReference>
<proteinExistence type="inferred from homology"/>
<keyword evidence="7 11" id="KW-0067">ATP-binding</keyword>
<dbReference type="InterPro" id="IPR015944">
    <property type="entry name" value="Gly-tRNA-synth_bsu"/>
</dbReference>
<evidence type="ECO:0000256" key="1">
    <source>
        <dbReference type="ARBA" id="ARBA00004496"/>
    </source>
</evidence>
<evidence type="ECO:0000313" key="15">
    <source>
        <dbReference type="Proteomes" id="UP000215405"/>
    </source>
</evidence>
<evidence type="ECO:0000259" key="13">
    <source>
        <dbReference type="Pfam" id="PF05746"/>
    </source>
</evidence>
<feature type="region of interest" description="Disordered" evidence="12">
    <location>
        <begin position="703"/>
        <end position="744"/>
    </location>
</feature>